<evidence type="ECO:0000313" key="3">
    <source>
        <dbReference type="Proteomes" id="UP000192343"/>
    </source>
</evidence>
<dbReference type="InterPro" id="IPR000600">
    <property type="entry name" value="ROK"/>
</dbReference>
<dbReference type="SUPFAM" id="SSF53067">
    <property type="entry name" value="Actin-like ATPase domain"/>
    <property type="match status" value="1"/>
</dbReference>
<comment type="similarity">
    <text evidence="1">Belongs to the ROK (NagC/XylR) family.</text>
</comment>
<proteinExistence type="inferred from homology"/>
<keyword evidence="3" id="KW-1185">Reference proteome</keyword>
<dbReference type="STRING" id="1963862.B4O97_17825"/>
<dbReference type="InterPro" id="IPR049874">
    <property type="entry name" value="ROK_cs"/>
</dbReference>
<reference evidence="2 3" key="1">
    <citation type="submission" date="2017-03" db="EMBL/GenBank/DDBJ databases">
        <title>Draft Genome sequence of Marispirochaeta sp. strain JC444.</title>
        <authorList>
            <person name="Shivani Y."/>
            <person name="Subhash Y."/>
            <person name="Sasikala C."/>
            <person name="Ramana C."/>
        </authorList>
    </citation>
    <scope>NUCLEOTIDE SEQUENCE [LARGE SCALE GENOMIC DNA]</scope>
    <source>
        <strain evidence="2 3">JC444</strain>
    </source>
</reference>
<evidence type="ECO:0008006" key="4">
    <source>
        <dbReference type="Google" id="ProtNLM"/>
    </source>
</evidence>
<evidence type="ECO:0000256" key="1">
    <source>
        <dbReference type="ARBA" id="ARBA00006479"/>
    </source>
</evidence>
<gene>
    <name evidence="2" type="ORF">B4O97_17825</name>
</gene>
<comment type="caution">
    <text evidence="2">The sequence shown here is derived from an EMBL/GenBank/DDBJ whole genome shotgun (WGS) entry which is preliminary data.</text>
</comment>
<dbReference type="PANTHER" id="PTHR18964">
    <property type="entry name" value="ROK (REPRESSOR, ORF, KINASE) FAMILY"/>
    <property type="match status" value="1"/>
</dbReference>
<dbReference type="Gene3D" id="3.30.420.40">
    <property type="match status" value="2"/>
</dbReference>
<dbReference type="OrthoDB" id="358648at2"/>
<dbReference type="RefSeq" id="WP_083052873.1">
    <property type="nucleotide sequence ID" value="NZ_CAXXQO010000003.1"/>
</dbReference>
<accession>A0A1Y1RTE2</accession>
<name>A0A1Y1RTE2_9SPIO</name>
<evidence type="ECO:0000313" key="2">
    <source>
        <dbReference type="EMBL" id="ORC30699.1"/>
    </source>
</evidence>
<dbReference type="PROSITE" id="PS01125">
    <property type="entry name" value="ROK"/>
    <property type="match status" value="1"/>
</dbReference>
<dbReference type="AlphaFoldDB" id="A0A1Y1RTE2"/>
<organism evidence="2 3">
    <name type="scientific">Marispirochaeta aestuarii</name>
    <dbReference type="NCBI Taxonomy" id="1963862"/>
    <lineage>
        <taxon>Bacteria</taxon>
        <taxon>Pseudomonadati</taxon>
        <taxon>Spirochaetota</taxon>
        <taxon>Spirochaetia</taxon>
        <taxon>Spirochaetales</taxon>
        <taxon>Spirochaetaceae</taxon>
        <taxon>Marispirochaeta</taxon>
    </lineage>
</organism>
<dbReference type="InterPro" id="IPR043129">
    <property type="entry name" value="ATPase_NBD"/>
</dbReference>
<dbReference type="Pfam" id="PF00480">
    <property type="entry name" value="ROK"/>
    <property type="match status" value="1"/>
</dbReference>
<dbReference type="PANTHER" id="PTHR18964:SF149">
    <property type="entry name" value="BIFUNCTIONAL UDP-N-ACETYLGLUCOSAMINE 2-EPIMERASE_N-ACETYLMANNOSAMINE KINASE"/>
    <property type="match status" value="1"/>
</dbReference>
<sequence length="324" mass="33642">MGAAYWIGFDLGGTKMIASLLDENYAILSRVKKRTEPQEGNGAVLKRIAAAIEEVILTSGVPRSDIRGIGLAAPGTLDREAGIVINTPNLGFENIPLQSYIEEETGLPVCLDNDVNAGTFGEFIKGAGRGFRNLMGVFLGTGIGGGLIINGQMYRGANGNAGEVGHMILQTDGPLCGCGQQGCLESLASRLSLAKDAVSLAASGKAPVLLGLAGTDISGYKSGVFAKALRKRDPVTRDLIKRGAQYLGIGLANCVNLLNPEAIILGGGLVEKLGAPFIKQTVKSLRAHSLPGLIEDVRVMAAELGDDAALVGSAALAALEFKER</sequence>
<dbReference type="Proteomes" id="UP000192343">
    <property type="component" value="Unassembled WGS sequence"/>
</dbReference>
<dbReference type="EMBL" id="MWQY01000029">
    <property type="protein sequence ID" value="ORC30699.1"/>
    <property type="molecule type" value="Genomic_DNA"/>
</dbReference>
<protein>
    <recommendedName>
        <fullName evidence="4">Glucokinase</fullName>
    </recommendedName>
</protein>